<evidence type="ECO:0000313" key="3">
    <source>
        <dbReference type="Proteomes" id="UP000319859"/>
    </source>
</evidence>
<dbReference type="InterPro" id="IPR011009">
    <property type="entry name" value="Kinase-like_dom_sf"/>
</dbReference>
<dbReference type="Proteomes" id="UP000319859">
    <property type="component" value="Unassembled WGS sequence"/>
</dbReference>
<dbReference type="EMBL" id="VITN01000003">
    <property type="protein sequence ID" value="TWB22406.1"/>
    <property type="molecule type" value="Genomic_DNA"/>
</dbReference>
<feature type="domain" description="Aminoglycoside phosphotransferase" evidence="1">
    <location>
        <begin position="27"/>
        <end position="263"/>
    </location>
</feature>
<gene>
    <name evidence="2" type="ORF">FBZ89_10326</name>
</gene>
<dbReference type="SUPFAM" id="SSF56112">
    <property type="entry name" value="Protein kinase-like (PK-like)"/>
    <property type="match status" value="1"/>
</dbReference>
<evidence type="ECO:0000313" key="2">
    <source>
        <dbReference type="EMBL" id="TWB22406.1"/>
    </source>
</evidence>
<organism evidence="2 3">
    <name type="scientific">Nitrospirillum amazonense</name>
    <dbReference type="NCBI Taxonomy" id="28077"/>
    <lineage>
        <taxon>Bacteria</taxon>
        <taxon>Pseudomonadati</taxon>
        <taxon>Pseudomonadota</taxon>
        <taxon>Alphaproteobacteria</taxon>
        <taxon>Rhodospirillales</taxon>
        <taxon>Azospirillaceae</taxon>
        <taxon>Nitrospirillum</taxon>
    </lineage>
</organism>
<dbReference type="RefSeq" id="WP_145749027.1">
    <property type="nucleotide sequence ID" value="NZ_VITN01000003.1"/>
</dbReference>
<dbReference type="InterPro" id="IPR002575">
    <property type="entry name" value="Aminoglycoside_PTrfase"/>
</dbReference>
<dbReference type="Gene3D" id="3.90.1200.10">
    <property type="match status" value="1"/>
</dbReference>
<sequence length="347" mass="37724">MRRDTPPRETVIRRFLDQAGWGAARRQPMGADWSARRYERLTLPGAGGGGATAILMDCRDEVAASQVPPFVQIAGLLRDCALSAPVILAGDEPQGLLLIEDFGGDDYARLLDGGEDPWQPLYEVATDVLVTLHQRFVPASAPDLSRYDVGLFRDQVMLFADAFAPVVRGRALPAGAWDELAEAWEGVLPAALSLPPTLLLRDYHPGNLMRLTGRAGVAACGLLDFQDGGIGPRAYDLVSLLEDARRDVPEELRQAMTLRYLAAFPDVDQGTFRASAAILGAVRHARILGRVAQLIQATTGAPQLSFLPRVWGQFTGAIRHPALSPIAHWVERHLPANLDADTIVRSF</sequence>
<dbReference type="Gene3D" id="3.30.200.20">
    <property type="entry name" value="Phosphorylase Kinase, domain 1"/>
    <property type="match status" value="1"/>
</dbReference>
<evidence type="ECO:0000259" key="1">
    <source>
        <dbReference type="Pfam" id="PF01636"/>
    </source>
</evidence>
<name>A0A560FLD3_9PROT</name>
<protein>
    <recommendedName>
        <fullName evidence="1">Aminoglycoside phosphotransferase domain-containing protein</fullName>
    </recommendedName>
</protein>
<accession>A0A560FLD3</accession>
<comment type="caution">
    <text evidence="2">The sequence shown here is derived from an EMBL/GenBank/DDBJ whole genome shotgun (WGS) entry which is preliminary data.</text>
</comment>
<dbReference type="AlphaFoldDB" id="A0A560FLD3"/>
<proteinExistence type="predicted"/>
<dbReference type="Pfam" id="PF01636">
    <property type="entry name" value="APH"/>
    <property type="match status" value="1"/>
</dbReference>
<reference evidence="2 3" key="1">
    <citation type="submission" date="2019-06" db="EMBL/GenBank/DDBJ databases">
        <title>Genomic Encyclopedia of Type Strains, Phase IV (KMG-V): Genome sequencing to study the core and pangenomes of soil and plant-associated prokaryotes.</title>
        <authorList>
            <person name="Whitman W."/>
        </authorList>
    </citation>
    <scope>NUCLEOTIDE SEQUENCE [LARGE SCALE GENOMIC DNA]</scope>
    <source>
        <strain evidence="2 3">BR 11880</strain>
    </source>
</reference>
<dbReference type="OrthoDB" id="9809275at2"/>